<dbReference type="EMBL" id="CP000656">
    <property type="protein sequence ID" value="ABP44321.1"/>
    <property type="molecule type" value="Genomic_DNA"/>
</dbReference>
<dbReference type="AlphaFoldDB" id="A4T6Y0"/>
<reference evidence="2" key="2">
    <citation type="journal article" date="2013" name="PLoS ONE">
        <title>A Gene Expression Study of the Activities of Aromatic Ring-Cleavage Dioxygenases in Mycobacterium gilvum PYR-GCK to Changes in Salinity and pH during Pyrene Degradation.</title>
        <authorList>
            <person name="Badejo A.C."/>
            <person name="Badejo A.O."/>
            <person name="Shin K.H."/>
            <person name="Chai Y.G."/>
        </authorList>
    </citation>
    <scope>NUCLEOTIDE SEQUENCE [LARGE SCALE GENOMIC DNA]</scope>
    <source>
        <strain evidence="2">PYR-GCK</strain>
    </source>
</reference>
<protein>
    <submittedName>
        <fullName evidence="2">ROK family protein</fullName>
    </submittedName>
</protein>
<evidence type="ECO:0000313" key="2">
    <source>
        <dbReference type="EMBL" id="ABP44321.1"/>
    </source>
</evidence>
<dbReference type="Gene3D" id="3.30.420.40">
    <property type="match status" value="2"/>
</dbReference>
<reference evidence="2" key="1">
    <citation type="submission" date="2007-04" db="EMBL/GenBank/DDBJ databases">
        <authorList>
            <consortium name="US DOE Joint Genome Institute"/>
            <person name="Copeland A."/>
            <person name="Lucas S."/>
            <person name="Lapidus A."/>
            <person name="Barry K."/>
            <person name="Detter J.C."/>
            <person name="Glavina del Rio T."/>
            <person name="Hammon N."/>
            <person name="Israni S."/>
            <person name="Dalin E."/>
            <person name="Tice H."/>
            <person name="Pitluck S."/>
            <person name="Chain P."/>
            <person name="Malfatti S."/>
            <person name="Shin M."/>
            <person name="Vergez L."/>
            <person name="Schmutz J."/>
            <person name="Larimer F."/>
            <person name="Land M."/>
            <person name="Hauser L."/>
            <person name="Kyrpides N."/>
            <person name="Mikhailova N."/>
            <person name="Miller C."/>
            <person name="Richardson P."/>
        </authorList>
    </citation>
    <scope>NUCLEOTIDE SEQUENCE</scope>
    <source>
        <strain evidence="2">PYR-GCK</strain>
    </source>
</reference>
<dbReference type="SUPFAM" id="SSF46785">
    <property type="entry name" value="Winged helix' DNA-binding domain"/>
    <property type="match status" value="1"/>
</dbReference>
<dbReference type="InterPro" id="IPR036390">
    <property type="entry name" value="WH_DNA-bd_sf"/>
</dbReference>
<dbReference type="HOGENOM" id="CLU_036604_13_3_11"/>
<evidence type="ECO:0000256" key="1">
    <source>
        <dbReference type="ARBA" id="ARBA00006479"/>
    </source>
</evidence>
<comment type="similarity">
    <text evidence="1">Belongs to the ROK (NagC/XylR) family.</text>
</comment>
<name>A4T6Y0_MYCGI</name>
<dbReference type="Pfam" id="PF00480">
    <property type="entry name" value="ROK"/>
    <property type="match status" value="1"/>
</dbReference>
<dbReference type="PANTHER" id="PTHR18964:SF173">
    <property type="entry name" value="GLUCOKINASE"/>
    <property type="match status" value="1"/>
</dbReference>
<dbReference type="PANTHER" id="PTHR18964">
    <property type="entry name" value="ROK (REPRESSOR, ORF, KINASE) FAMILY"/>
    <property type="match status" value="1"/>
</dbReference>
<organism evidence="2">
    <name type="scientific">Mycolicibacterium gilvum (strain PYR-GCK)</name>
    <name type="common">Mycobacterium gilvum (strain PYR-GCK)</name>
    <dbReference type="NCBI Taxonomy" id="350054"/>
    <lineage>
        <taxon>Bacteria</taxon>
        <taxon>Bacillati</taxon>
        <taxon>Actinomycetota</taxon>
        <taxon>Actinomycetes</taxon>
        <taxon>Mycobacteriales</taxon>
        <taxon>Mycobacteriaceae</taxon>
        <taxon>Mycolicibacterium</taxon>
    </lineage>
</organism>
<dbReference type="KEGG" id="mgi:Mflv_1841"/>
<accession>A4T6Y0</accession>
<dbReference type="InterPro" id="IPR000600">
    <property type="entry name" value="ROK"/>
</dbReference>
<dbReference type="STRING" id="350054.Mflv_1841"/>
<dbReference type="eggNOG" id="COG1940">
    <property type="taxonomic scope" value="Bacteria"/>
</dbReference>
<dbReference type="InterPro" id="IPR043129">
    <property type="entry name" value="ATPase_NBD"/>
</dbReference>
<dbReference type="SUPFAM" id="SSF53067">
    <property type="entry name" value="Actin-like ATPase domain"/>
    <property type="match status" value="1"/>
</dbReference>
<gene>
    <name evidence="2" type="ordered locus">Mflv_1841</name>
</gene>
<dbReference type="InterPro" id="IPR036388">
    <property type="entry name" value="WH-like_DNA-bd_sf"/>
</dbReference>
<dbReference type="OrthoDB" id="3189808at2"/>
<dbReference type="Pfam" id="PF13412">
    <property type="entry name" value="HTH_24"/>
    <property type="match status" value="1"/>
</dbReference>
<proteinExistence type="inferred from homology"/>
<sequence>MSSPRTAVPTSVGDIYALIRAKRGLTRSEVGALSGLSRTAVNARVSELTSRGLVVEDQHAPSTGGRPAAVLRFNAAAGIVLTAAVGGSRTRLGVCDLAGDALATADIDQEPGQGPASLMPDIVGRLDLLLSEADRRDARIFGVGLSLPGTVDPVRGTSIDTPVLSGWDGAPLFPYFRDLTPAPVVLGNDANVIALAEWREGAGRAFDDLLVIKASTGLGAGIILGGVLQVGSIRAAGEFGHNKTAAAAGRACRCGDVGCLETVAGGWALVRALREDGRTVENLRDVVVLAHTGDALARRLIRDSGRHVGKVLAAAVNLLNPAALVVAGDVAGAYDIFVAGLRETLYGNATALATKNLDVLPAALGDRSGGIGSATMVLDEVLGPRAVDALVTTS</sequence>
<dbReference type="Gene3D" id="1.10.10.10">
    <property type="entry name" value="Winged helix-like DNA-binding domain superfamily/Winged helix DNA-binding domain"/>
    <property type="match status" value="1"/>
</dbReference>